<dbReference type="PROSITE" id="PS51177">
    <property type="entry name" value="LUMAZINE_BIND"/>
    <property type="match status" value="2"/>
</dbReference>
<evidence type="ECO:0000256" key="4">
    <source>
        <dbReference type="ARBA" id="ARBA00012827"/>
    </source>
</evidence>
<keyword evidence="7 11" id="KW-0808">Transferase</keyword>
<dbReference type="OMA" id="HFVTGHV"/>
<dbReference type="RefSeq" id="WP_011679597.1">
    <property type="nucleotide sequence ID" value="NZ_BCMP01000005.1"/>
</dbReference>
<evidence type="ECO:0000256" key="6">
    <source>
        <dbReference type="ARBA" id="ARBA00022619"/>
    </source>
</evidence>
<dbReference type="Pfam" id="PF00677">
    <property type="entry name" value="Lum_binding"/>
    <property type="match status" value="2"/>
</dbReference>
<dbReference type="EC" id="2.5.1.9" evidence="4 9"/>
<evidence type="ECO:0000256" key="8">
    <source>
        <dbReference type="ARBA" id="ARBA00022737"/>
    </source>
</evidence>
<dbReference type="PANTHER" id="PTHR21098:SF12">
    <property type="entry name" value="RIBOFLAVIN SYNTHASE"/>
    <property type="match status" value="1"/>
</dbReference>
<dbReference type="PANTHER" id="PTHR21098">
    <property type="entry name" value="RIBOFLAVIN SYNTHASE ALPHA CHAIN"/>
    <property type="match status" value="1"/>
</dbReference>
<comment type="caution">
    <text evidence="11">The sequence shown here is derived from an EMBL/GenBank/DDBJ whole genome shotgun (WGS) entry which is preliminary data.</text>
</comment>
<feature type="repeat" description="Lumazine-binding" evidence="10">
    <location>
        <begin position="1"/>
        <end position="98"/>
    </location>
</feature>
<dbReference type="InterPro" id="IPR023366">
    <property type="entry name" value="ATP_synth_asu-like_sf"/>
</dbReference>
<keyword evidence="6" id="KW-0686">Riboflavin biosynthesis</keyword>
<evidence type="ECO:0000256" key="1">
    <source>
        <dbReference type="ARBA" id="ARBA00000968"/>
    </source>
</evidence>
<comment type="function">
    <text evidence="2">Catalyzes the dismutation of two molecules of 6,7-dimethyl-8-ribityllumazine, resulting in the formation of riboflavin and 5-amino-6-(D-ribitylamino)uracil.</text>
</comment>
<dbReference type="Gene3D" id="2.40.30.20">
    <property type="match status" value="2"/>
</dbReference>
<dbReference type="InterPro" id="IPR001783">
    <property type="entry name" value="Lumazine-bd"/>
</dbReference>
<proteinExistence type="predicted"/>
<comment type="pathway">
    <text evidence="3">Cofactor biosynthesis; riboflavin biosynthesis; riboflavin from 2-hydroxy-3-oxobutyl phosphate and 5-amino-6-(D-ribitylamino)uracil: step 2/2.</text>
</comment>
<keyword evidence="8" id="KW-0677">Repeat</keyword>
<dbReference type="OrthoDB" id="9788537at2"/>
<dbReference type="GO" id="GO:0009231">
    <property type="term" value="P:riboflavin biosynthetic process"/>
    <property type="evidence" value="ECO:0007669"/>
    <property type="project" value="UniProtKB-KW"/>
</dbReference>
<evidence type="ECO:0000256" key="5">
    <source>
        <dbReference type="ARBA" id="ARBA00013950"/>
    </source>
</evidence>
<dbReference type="AlphaFoldDB" id="A0A222YCH6"/>
<dbReference type="InterPro" id="IPR017938">
    <property type="entry name" value="Riboflavin_synthase-like_b-brl"/>
</dbReference>
<name>A0A222YCH6_LEUME</name>
<comment type="catalytic activity">
    <reaction evidence="1">
        <text>2 6,7-dimethyl-8-(1-D-ribityl)lumazine + H(+) = 5-amino-6-(D-ribitylamino)uracil + riboflavin</text>
        <dbReference type="Rhea" id="RHEA:20772"/>
        <dbReference type="ChEBI" id="CHEBI:15378"/>
        <dbReference type="ChEBI" id="CHEBI:15934"/>
        <dbReference type="ChEBI" id="CHEBI:57986"/>
        <dbReference type="ChEBI" id="CHEBI:58201"/>
        <dbReference type="EC" id="2.5.1.9"/>
    </reaction>
</comment>
<evidence type="ECO:0000256" key="10">
    <source>
        <dbReference type="PROSITE-ProRule" id="PRU00524"/>
    </source>
</evidence>
<evidence type="ECO:0000313" key="12">
    <source>
        <dbReference type="Proteomes" id="UP000469952"/>
    </source>
</evidence>
<gene>
    <name evidence="11" type="ORF">GFV13_01735</name>
</gene>
<dbReference type="InterPro" id="IPR026017">
    <property type="entry name" value="Lumazine-bd_dom"/>
</dbReference>
<feature type="repeat" description="Lumazine-binding" evidence="10">
    <location>
        <begin position="99"/>
        <end position="196"/>
    </location>
</feature>
<evidence type="ECO:0000256" key="7">
    <source>
        <dbReference type="ARBA" id="ARBA00022679"/>
    </source>
</evidence>
<organism evidence="11 12">
    <name type="scientific">Leuconostoc mesenteroides</name>
    <dbReference type="NCBI Taxonomy" id="1245"/>
    <lineage>
        <taxon>Bacteria</taxon>
        <taxon>Bacillati</taxon>
        <taxon>Bacillota</taxon>
        <taxon>Bacilli</taxon>
        <taxon>Lactobacillales</taxon>
        <taxon>Lactobacillaceae</taxon>
        <taxon>Leuconostoc</taxon>
    </lineage>
</organism>
<evidence type="ECO:0000313" key="11">
    <source>
        <dbReference type="EMBL" id="MQR26021.1"/>
    </source>
</evidence>
<dbReference type="Proteomes" id="UP000469952">
    <property type="component" value="Unassembled WGS sequence"/>
</dbReference>
<dbReference type="NCBIfam" id="TIGR00187">
    <property type="entry name" value="ribE"/>
    <property type="match status" value="1"/>
</dbReference>
<dbReference type="GeneID" id="29576114"/>
<evidence type="ECO:0000256" key="3">
    <source>
        <dbReference type="ARBA" id="ARBA00004887"/>
    </source>
</evidence>
<dbReference type="PIRSF" id="PIRSF000498">
    <property type="entry name" value="Riboflavin_syn_A"/>
    <property type="match status" value="1"/>
</dbReference>
<reference evidence="11 12" key="1">
    <citation type="submission" date="2019-10" db="EMBL/GenBank/DDBJ databases">
        <title>WGS of Leuconostoc mesenteroides.</title>
        <authorList>
            <person name="Melo Bolivar J."/>
            <person name="Marino-Ramirez L."/>
            <person name="Villamil Diaz L.M."/>
        </authorList>
    </citation>
    <scope>NUCLEOTIDE SEQUENCE [LARGE SCALE GENOMIC DNA]</scope>
    <source>
        <strain evidence="11 12">M11</strain>
    </source>
</reference>
<dbReference type="NCBIfam" id="NF006767">
    <property type="entry name" value="PRK09289.1"/>
    <property type="match status" value="1"/>
</dbReference>
<sequence length="196" mass="22085">MFTGITQEVGRLISIYQRNDKEMRLKIAASEDYFSDSRVGDSIMVDGVCLTINQLESNYAEFDIMVPTFETTIVKFYQVGQKVNLEKALLVSNRFDGHFVLGHVDQTAEVVKKEYSEETTLLTFKLADRQQINQIVNKGSVTISGVSLTIVQAREDVFQVGLIPLTLTKTTLGLLHERDLVNVETDILAKYLMKGK</sequence>
<dbReference type="SUPFAM" id="SSF63380">
    <property type="entry name" value="Riboflavin synthase domain-like"/>
    <property type="match status" value="2"/>
</dbReference>
<protein>
    <recommendedName>
        <fullName evidence="5 9">Riboflavin synthase</fullName>
        <ecNumber evidence="4 9">2.5.1.9</ecNumber>
    </recommendedName>
</protein>
<evidence type="ECO:0000256" key="2">
    <source>
        <dbReference type="ARBA" id="ARBA00002803"/>
    </source>
</evidence>
<accession>A0A222YCH6</accession>
<dbReference type="CDD" id="cd00402">
    <property type="entry name" value="Riboflavin_synthase_like"/>
    <property type="match status" value="1"/>
</dbReference>
<dbReference type="EMBL" id="WIPA01000001">
    <property type="protein sequence ID" value="MQR26021.1"/>
    <property type="molecule type" value="Genomic_DNA"/>
</dbReference>
<evidence type="ECO:0000256" key="9">
    <source>
        <dbReference type="NCBIfam" id="TIGR00187"/>
    </source>
</evidence>
<dbReference type="STRING" id="1245.ARA02_03970"/>
<dbReference type="GO" id="GO:0004746">
    <property type="term" value="F:riboflavin synthase activity"/>
    <property type="evidence" value="ECO:0007669"/>
    <property type="project" value="UniProtKB-UniRule"/>
</dbReference>